<protein>
    <submittedName>
        <fullName evidence="2">Antitoxin</fullName>
    </submittedName>
</protein>
<evidence type="ECO:0000259" key="1">
    <source>
        <dbReference type="Pfam" id="PF21217"/>
    </source>
</evidence>
<organism evidence="2 3">
    <name type="scientific">Pseudomonas poae</name>
    <dbReference type="NCBI Taxonomy" id="200451"/>
    <lineage>
        <taxon>Bacteria</taxon>
        <taxon>Pseudomonadati</taxon>
        <taxon>Pseudomonadota</taxon>
        <taxon>Gammaproteobacteria</taxon>
        <taxon>Pseudomonadales</taxon>
        <taxon>Pseudomonadaceae</taxon>
        <taxon>Pseudomonas</taxon>
    </lineage>
</organism>
<accession>A0A2S9EVL7</accession>
<reference evidence="2 3" key="1">
    <citation type="submission" date="2017-09" db="EMBL/GenBank/DDBJ databases">
        <title>Genomic, metabolic, and phenotypic characteristics of bacterial isolates from the natural microbiome of the model nematode Caenorhabditis elegans.</title>
        <authorList>
            <person name="Zimmermann J."/>
            <person name="Obeng N."/>
            <person name="Yang W."/>
            <person name="Obeng O."/>
            <person name="Kissoyan K."/>
            <person name="Pees B."/>
            <person name="Dirksen P."/>
            <person name="Hoppner M."/>
            <person name="Franke A."/>
            <person name="Rosenstiel P."/>
            <person name="Leippe M."/>
            <person name="Dierking K."/>
            <person name="Kaleta C."/>
            <person name="Schulenburg H."/>
        </authorList>
    </citation>
    <scope>NUCLEOTIDE SEQUENCE [LARGE SCALE GENOMIC DNA]</scope>
    <source>
        <strain evidence="2 3">MYb117</strain>
    </source>
</reference>
<proteinExistence type="predicted"/>
<dbReference type="EMBL" id="PCQL01000006">
    <property type="protein sequence ID" value="PRC20429.1"/>
    <property type="molecule type" value="Genomic_DNA"/>
</dbReference>
<dbReference type="Proteomes" id="UP000238045">
    <property type="component" value="Unassembled WGS sequence"/>
</dbReference>
<dbReference type="Gene3D" id="6.20.450.20">
    <property type="match status" value="1"/>
</dbReference>
<comment type="caution">
    <text evidence="2">The sequence shown here is derived from an EMBL/GenBank/DDBJ whole genome shotgun (WGS) entry which is preliminary data.</text>
</comment>
<name>A0A2S9EVL7_9PSED</name>
<evidence type="ECO:0000313" key="2">
    <source>
        <dbReference type="EMBL" id="PRC20429.1"/>
    </source>
</evidence>
<keyword evidence="3" id="KW-1185">Reference proteome</keyword>
<dbReference type="Pfam" id="PF21217">
    <property type="entry name" value="PaaA2"/>
    <property type="match status" value="1"/>
</dbReference>
<dbReference type="InterPro" id="IPR048851">
    <property type="entry name" value="PaaA2_dom"/>
</dbReference>
<dbReference type="RefSeq" id="WP_105696038.1">
    <property type="nucleotide sequence ID" value="NZ_CP159260.1"/>
</dbReference>
<dbReference type="AlphaFoldDB" id="A0A2S9EVL7"/>
<feature type="domain" description="Stability determinant" evidence="1">
    <location>
        <begin position="15"/>
        <end position="47"/>
    </location>
</feature>
<sequence>MDTSFSAGIPLDTDEHADSYDRWFRAKVQAALDDPSPGIPHDQVMAEMQALIESKCKKGDAD</sequence>
<evidence type="ECO:0000313" key="3">
    <source>
        <dbReference type="Proteomes" id="UP000238045"/>
    </source>
</evidence>
<gene>
    <name evidence="2" type="ORF">CQZ99_07190</name>
</gene>